<dbReference type="AlphaFoldDB" id="A0A0B7AI75"/>
<proteinExistence type="predicted"/>
<organism evidence="1">
    <name type="scientific">Arion vulgaris</name>
    <dbReference type="NCBI Taxonomy" id="1028688"/>
    <lineage>
        <taxon>Eukaryota</taxon>
        <taxon>Metazoa</taxon>
        <taxon>Spiralia</taxon>
        <taxon>Lophotrochozoa</taxon>
        <taxon>Mollusca</taxon>
        <taxon>Gastropoda</taxon>
        <taxon>Heterobranchia</taxon>
        <taxon>Euthyneura</taxon>
        <taxon>Panpulmonata</taxon>
        <taxon>Eupulmonata</taxon>
        <taxon>Stylommatophora</taxon>
        <taxon>Helicina</taxon>
        <taxon>Arionoidea</taxon>
        <taxon>Arionidae</taxon>
        <taxon>Arion</taxon>
    </lineage>
</organism>
<sequence>LVLEISSYVTVRRNRIRKKKERSKTNIGGLTVCVGSVTDPGRCQTNTDSLCSSVNITDQIVCKIKHIIQV</sequence>
<reference evidence="1" key="1">
    <citation type="submission" date="2014-12" db="EMBL/GenBank/DDBJ databases">
        <title>Insight into the proteome of Arion vulgaris.</title>
        <authorList>
            <person name="Aradska J."/>
            <person name="Bulat T."/>
            <person name="Smidak R."/>
            <person name="Sarate P."/>
            <person name="Gangsoo J."/>
            <person name="Sialana F."/>
            <person name="Bilban M."/>
            <person name="Lubec G."/>
        </authorList>
    </citation>
    <scope>NUCLEOTIDE SEQUENCE</scope>
    <source>
        <tissue evidence="1">Skin</tissue>
    </source>
</reference>
<evidence type="ECO:0000313" key="1">
    <source>
        <dbReference type="EMBL" id="CEK80312.1"/>
    </source>
</evidence>
<gene>
    <name evidence="1" type="primary">ORF120270</name>
</gene>
<accession>A0A0B7AI75</accession>
<name>A0A0B7AI75_9EUPU</name>
<feature type="non-terminal residue" evidence="1">
    <location>
        <position position="1"/>
    </location>
</feature>
<dbReference type="EMBL" id="HACG01033447">
    <property type="protein sequence ID" value="CEK80312.1"/>
    <property type="molecule type" value="Transcribed_RNA"/>
</dbReference>
<protein>
    <submittedName>
        <fullName evidence="1">Uncharacterized protein</fullName>
    </submittedName>
</protein>